<organism evidence="2 3">
    <name type="scientific">Acrobeloides nanus</name>
    <dbReference type="NCBI Taxonomy" id="290746"/>
    <lineage>
        <taxon>Eukaryota</taxon>
        <taxon>Metazoa</taxon>
        <taxon>Ecdysozoa</taxon>
        <taxon>Nematoda</taxon>
        <taxon>Chromadorea</taxon>
        <taxon>Rhabditida</taxon>
        <taxon>Tylenchina</taxon>
        <taxon>Cephalobomorpha</taxon>
        <taxon>Cephaloboidea</taxon>
        <taxon>Cephalobidae</taxon>
        <taxon>Acrobeloides</taxon>
    </lineage>
</organism>
<reference evidence="3" key="1">
    <citation type="submission" date="2022-11" db="UniProtKB">
        <authorList>
            <consortium name="WormBaseParasite"/>
        </authorList>
    </citation>
    <scope>IDENTIFICATION</scope>
</reference>
<accession>A0A914DG25</accession>
<evidence type="ECO:0000313" key="3">
    <source>
        <dbReference type="WBParaSite" id="ACRNAN_scaffold259.g23182.t1"/>
    </source>
</evidence>
<evidence type="ECO:0000256" key="1">
    <source>
        <dbReference type="SAM" id="SignalP"/>
    </source>
</evidence>
<feature type="chain" id="PRO_5037940885" evidence="1">
    <location>
        <begin position="19"/>
        <end position="161"/>
    </location>
</feature>
<dbReference type="Proteomes" id="UP000887540">
    <property type="component" value="Unplaced"/>
</dbReference>
<feature type="signal peptide" evidence="1">
    <location>
        <begin position="1"/>
        <end position="18"/>
    </location>
</feature>
<keyword evidence="1" id="KW-0732">Signal</keyword>
<dbReference type="WBParaSite" id="ACRNAN_scaffold259.g23182.t1">
    <property type="protein sequence ID" value="ACRNAN_scaffold259.g23182.t1"/>
    <property type="gene ID" value="ACRNAN_scaffold259.g23182"/>
</dbReference>
<name>A0A914DG25_9BILA</name>
<protein>
    <submittedName>
        <fullName evidence="3">Uncharacterized protein</fullName>
    </submittedName>
</protein>
<evidence type="ECO:0000313" key="2">
    <source>
        <dbReference type="Proteomes" id="UP000887540"/>
    </source>
</evidence>
<proteinExistence type="predicted"/>
<sequence length="161" mass="18205">MYSIVIFGIFGILALIQAFPTAQDLEITEPPYEEIECGHRIGGDVFNRIYILKPQAEHVNHICHVGVPTNVNILLLPDFYDPKSYARILTGDNDGYKRASEKLYSTPEDAKKIKIVRWFVPGEKAALLLHAATSEDSLGFVITKTQKHKPFHYGFDEEINT</sequence>
<keyword evidence="2" id="KW-1185">Reference proteome</keyword>
<dbReference type="AlphaFoldDB" id="A0A914DG25"/>